<organism evidence="1 2">
    <name type="scientific">Amazonocrinis nigriterrae CENA67</name>
    <dbReference type="NCBI Taxonomy" id="2794033"/>
    <lineage>
        <taxon>Bacteria</taxon>
        <taxon>Bacillati</taxon>
        <taxon>Cyanobacteriota</taxon>
        <taxon>Cyanophyceae</taxon>
        <taxon>Nostocales</taxon>
        <taxon>Nostocaceae</taxon>
        <taxon>Amazonocrinis</taxon>
        <taxon>Amazonocrinis nigriterrae</taxon>
    </lineage>
</organism>
<keyword evidence="2" id="KW-1185">Reference proteome</keyword>
<accession>A0A8J7HQX4</accession>
<protein>
    <submittedName>
        <fullName evidence="1">Uncharacterized protein</fullName>
    </submittedName>
</protein>
<evidence type="ECO:0000313" key="1">
    <source>
        <dbReference type="EMBL" id="MBH8562053.1"/>
    </source>
</evidence>
<reference evidence="1 2" key="1">
    <citation type="journal article" date="2021" name="Int. J. Syst. Evol. Microbiol.">
        <title>Amazonocrinis nigriterrae gen. nov., sp. nov., Atlanticothrix silvestris gen. nov., sp. nov. and Dendronalium phyllosphericum gen. nov., sp. nov., nostocacean cyanobacteria from Brazilian environments.</title>
        <authorList>
            <person name="Alvarenga D.O."/>
            <person name="Andreote A.P.D."/>
            <person name="Branco L.H.Z."/>
            <person name="Delbaje E."/>
            <person name="Cruz R.B."/>
            <person name="Varani A.M."/>
            <person name="Fiore M.F."/>
        </authorList>
    </citation>
    <scope>NUCLEOTIDE SEQUENCE [LARGE SCALE GENOMIC DNA]</scope>
    <source>
        <strain evidence="1 2">CENA67</strain>
    </source>
</reference>
<dbReference type="Proteomes" id="UP000632766">
    <property type="component" value="Unassembled WGS sequence"/>
</dbReference>
<proteinExistence type="predicted"/>
<evidence type="ECO:0000313" key="2">
    <source>
        <dbReference type="Proteomes" id="UP000632766"/>
    </source>
</evidence>
<dbReference type="AlphaFoldDB" id="A0A8J7HQX4"/>
<sequence length="82" mass="8848">MTLIMIEPHSVAELIKAPIPDAPQGKQPVRLIDSGAAKSVNGILHSLHVLGFAEVGEWTPPLPSPVNGEVIRILTRYMNIDS</sequence>
<name>A0A8J7HQX4_9NOST</name>
<gene>
    <name evidence="1" type="ORF">I8748_07680</name>
</gene>
<dbReference type="RefSeq" id="WP_214662465.1">
    <property type="nucleotide sequence ID" value="NZ_JAECZC010000009.1"/>
</dbReference>
<dbReference type="EMBL" id="JAECZC010000009">
    <property type="protein sequence ID" value="MBH8562053.1"/>
    <property type="molecule type" value="Genomic_DNA"/>
</dbReference>
<comment type="caution">
    <text evidence="1">The sequence shown here is derived from an EMBL/GenBank/DDBJ whole genome shotgun (WGS) entry which is preliminary data.</text>
</comment>